<dbReference type="EMBL" id="JAUSUR010000005">
    <property type="protein sequence ID" value="MDQ0362097.1"/>
    <property type="molecule type" value="Genomic_DNA"/>
</dbReference>
<keyword evidence="5" id="KW-1185">Reference proteome</keyword>
<dbReference type="InterPro" id="IPR002347">
    <property type="entry name" value="SDR_fam"/>
</dbReference>
<protein>
    <submittedName>
        <fullName evidence="4">NAD(P)-dependent dehydrogenase (Short-subunit alcohol dehydrogenase family)</fullName>
    </submittedName>
</protein>
<dbReference type="SUPFAM" id="SSF51735">
    <property type="entry name" value="NAD(P)-binding Rossmann-fold domains"/>
    <property type="match status" value="1"/>
</dbReference>
<proteinExistence type="inferred from homology"/>
<dbReference type="PANTHER" id="PTHR43490:SF99">
    <property type="entry name" value="SHORT-CHAIN DEHYDROGENASE_REDUCTASE"/>
    <property type="match status" value="1"/>
</dbReference>
<dbReference type="Gene3D" id="3.40.50.720">
    <property type="entry name" value="NAD(P)-binding Rossmann-like Domain"/>
    <property type="match status" value="1"/>
</dbReference>
<dbReference type="Pfam" id="PF00106">
    <property type="entry name" value="adh_short"/>
    <property type="match status" value="1"/>
</dbReference>
<dbReference type="PROSITE" id="PS00061">
    <property type="entry name" value="ADH_SHORT"/>
    <property type="match status" value="1"/>
</dbReference>
<sequence length="164" mass="17625">MKREGHIDVLINNAGISGGRTTPREVTVDIMEHVYQTNVFGVVNVTHHFLPLLDNSEHPVIVNVSSGLGSFGTILNLETIESKVNTLAYSSSKAAVSMLTVQYAKGLPHMHINAVDPGPTKTGEQFSRGAQTLEEGTDAIVKMATIDKDGPTGTFVNKDGIIPW</sequence>
<evidence type="ECO:0000313" key="5">
    <source>
        <dbReference type="Proteomes" id="UP001230220"/>
    </source>
</evidence>
<evidence type="ECO:0000313" key="4">
    <source>
        <dbReference type="EMBL" id="MDQ0362097.1"/>
    </source>
</evidence>
<reference evidence="4 5" key="1">
    <citation type="submission" date="2023-07" db="EMBL/GenBank/DDBJ databases">
        <title>Genomic Encyclopedia of Type Strains, Phase IV (KMG-IV): sequencing the most valuable type-strain genomes for metagenomic binning, comparative biology and taxonomic classification.</title>
        <authorList>
            <person name="Goeker M."/>
        </authorList>
    </citation>
    <scope>NUCLEOTIDE SEQUENCE [LARGE SCALE GENOMIC DNA]</scope>
    <source>
        <strain evidence="4 5">DSM 16784</strain>
    </source>
</reference>
<evidence type="ECO:0000256" key="3">
    <source>
        <dbReference type="ARBA" id="ARBA00023002"/>
    </source>
</evidence>
<gene>
    <name evidence="4" type="ORF">J2S15_002850</name>
</gene>
<dbReference type="InterPro" id="IPR036291">
    <property type="entry name" value="NAD(P)-bd_dom_sf"/>
</dbReference>
<name>A0ABU0E5B8_9FIRM</name>
<dbReference type="PANTHER" id="PTHR43490">
    <property type="entry name" value="(+)-NEOMENTHOL DEHYDROGENASE"/>
    <property type="match status" value="1"/>
</dbReference>
<dbReference type="PRINTS" id="PR00081">
    <property type="entry name" value="GDHRDH"/>
</dbReference>
<organism evidence="4 5">
    <name type="scientific">Breznakia pachnodae</name>
    <dbReference type="NCBI Taxonomy" id="265178"/>
    <lineage>
        <taxon>Bacteria</taxon>
        <taxon>Bacillati</taxon>
        <taxon>Bacillota</taxon>
        <taxon>Erysipelotrichia</taxon>
        <taxon>Erysipelotrichales</taxon>
        <taxon>Erysipelotrichaceae</taxon>
        <taxon>Breznakia</taxon>
    </lineage>
</organism>
<dbReference type="Proteomes" id="UP001230220">
    <property type="component" value="Unassembled WGS sequence"/>
</dbReference>
<accession>A0ABU0E5B8</accession>
<dbReference type="PRINTS" id="PR00080">
    <property type="entry name" value="SDRFAMILY"/>
</dbReference>
<keyword evidence="2" id="KW-0521">NADP</keyword>
<comment type="caution">
    <text evidence="4">The sequence shown here is derived from an EMBL/GenBank/DDBJ whole genome shotgun (WGS) entry which is preliminary data.</text>
</comment>
<evidence type="ECO:0000256" key="2">
    <source>
        <dbReference type="ARBA" id="ARBA00022857"/>
    </source>
</evidence>
<evidence type="ECO:0000256" key="1">
    <source>
        <dbReference type="ARBA" id="ARBA00006484"/>
    </source>
</evidence>
<comment type="similarity">
    <text evidence="1">Belongs to the short-chain dehydrogenases/reductases (SDR) family.</text>
</comment>
<keyword evidence="3" id="KW-0560">Oxidoreductase</keyword>
<dbReference type="InterPro" id="IPR020904">
    <property type="entry name" value="Sc_DH/Rdtase_CS"/>
</dbReference>